<keyword evidence="13" id="KW-0966">Cell projection</keyword>
<dbReference type="FunFam" id="3.40.1690.10:FF:000001">
    <property type="entry name" value="Flagellar biosynthetic protein FlhB"/>
    <property type="match status" value="1"/>
</dbReference>
<dbReference type="InterPro" id="IPR006136">
    <property type="entry name" value="FlhB"/>
</dbReference>
<dbReference type="Pfam" id="PF01312">
    <property type="entry name" value="Bac_export_2"/>
    <property type="match status" value="1"/>
</dbReference>
<feature type="transmembrane region" description="Helical" evidence="12">
    <location>
        <begin position="156"/>
        <end position="173"/>
    </location>
</feature>
<evidence type="ECO:0000256" key="1">
    <source>
        <dbReference type="ARBA" id="ARBA00004651"/>
    </source>
</evidence>
<dbReference type="Gene3D" id="6.10.250.2080">
    <property type="match status" value="1"/>
</dbReference>
<feature type="transmembrane region" description="Helical" evidence="12">
    <location>
        <begin position="40"/>
        <end position="60"/>
    </location>
</feature>
<keyword evidence="7 12" id="KW-1005">Bacterial flagellum biogenesis</keyword>
<evidence type="ECO:0000313" key="14">
    <source>
        <dbReference type="Proteomes" id="UP000028868"/>
    </source>
</evidence>
<evidence type="ECO:0000256" key="7">
    <source>
        <dbReference type="ARBA" id="ARBA00022795"/>
    </source>
</evidence>
<keyword evidence="11 12" id="KW-1006">Bacterial flagellum protein export</keyword>
<keyword evidence="4 12" id="KW-0813">Transport</keyword>
<dbReference type="NCBIfam" id="TIGR00328">
    <property type="entry name" value="flhB"/>
    <property type="match status" value="1"/>
</dbReference>
<keyword evidence="8 12" id="KW-0653">Protein transport</keyword>
<evidence type="ECO:0000256" key="3">
    <source>
        <dbReference type="ARBA" id="ARBA00021622"/>
    </source>
</evidence>
<sequence>MVWLKLDLQYFAADEKTEKATPKKRQDTRKKGQVPKSQDVNTGFLLLLVFGALFILGPYMEGTLTGMYKVAFNEYIHRELTEEQTHSMFVEMTMEISKIMAPIMGVAIVAGIASNLLQVGIMFTGEPLKLDLKKLDPIKGAKRIFSARALVELMKSLLKISLVGVITFSIIWINKDQMMMMSQKSVEGALAFFGTITILMGVDSALALLLLSVLDYTYQKYDHEKNIRMSKKDIKDEHKNIEGDPQIKAKIKEKQRQMSASRMMSEVPEADVVITNPTHYAIAIKYEETKSDAPFVVAMGVDFLALKIKEVAQSHHVTIVENRSLARALYQHSEVDQPIDEQFYKAVAEVLAYVYQLEKKI</sequence>
<dbReference type="InterPro" id="IPR006135">
    <property type="entry name" value="T3SS_substrate_exporter"/>
</dbReference>
<evidence type="ECO:0000313" key="13">
    <source>
        <dbReference type="EMBL" id="CDQ22188.1"/>
    </source>
</evidence>
<keyword evidence="10 12" id="KW-0472">Membrane</keyword>
<dbReference type="GO" id="GO:0005886">
    <property type="term" value="C:plasma membrane"/>
    <property type="evidence" value="ECO:0007669"/>
    <property type="project" value="UniProtKB-SubCell"/>
</dbReference>
<proteinExistence type="inferred from homology"/>
<protein>
    <recommendedName>
        <fullName evidence="3 12">Flagellar biosynthetic protein FlhB</fullName>
    </recommendedName>
</protein>
<dbReference type="PANTHER" id="PTHR30531">
    <property type="entry name" value="FLAGELLAR BIOSYNTHETIC PROTEIN FLHB"/>
    <property type="match status" value="1"/>
</dbReference>
<organism evidence="13 14">
    <name type="scientific">Halobacillus karajensis</name>
    <dbReference type="NCBI Taxonomy" id="195088"/>
    <lineage>
        <taxon>Bacteria</taxon>
        <taxon>Bacillati</taxon>
        <taxon>Bacillota</taxon>
        <taxon>Bacilli</taxon>
        <taxon>Bacillales</taxon>
        <taxon>Bacillaceae</taxon>
        <taxon>Halobacillus</taxon>
    </lineage>
</organism>
<dbReference type="PANTHER" id="PTHR30531:SF12">
    <property type="entry name" value="FLAGELLAR BIOSYNTHETIC PROTEIN FLHB"/>
    <property type="match status" value="1"/>
</dbReference>
<evidence type="ECO:0000256" key="2">
    <source>
        <dbReference type="ARBA" id="ARBA00010690"/>
    </source>
</evidence>
<evidence type="ECO:0000256" key="9">
    <source>
        <dbReference type="ARBA" id="ARBA00022989"/>
    </source>
</evidence>
<dbReference type="EMBL" id="CCDI010000001">
    <property type="protein sequence ID" value="CDQ22188.1"/>
    <property type="molecule type" value="Genomic_DNA"/>
</dbReference>
<comment type="similarity">
    <text evidence="2 12">Belongs to the type III secretion exporter family.</text>
</comment>
<feature type="transmembrane region" description="Helical" evidence="12">
    <location>
        <begin position="193"/>
        <end position="218"/>
    </location>
</feature>
<name>A0A024P299_9BACI</name>
<dbReference type="PRINTS" id="PR00950">
    <property type="entry name" value="TYPE3IMSPROT"/>
</dbReference>
<accession>A0A024P299</accession>
<keyword evidence="5 12" id="KW-1003">Cell membrane</keyword>
<reference evidence="14" key="1">
    <citation type="submission" date="2014-03" db="EMBL/GenBank/DDBJ databases">
        <authorList>
            <person name="Urmite Genomes U."/>
        </authorList>
    </citation>
    <scope>NUCLEOTIDE SEQUENCE [LARGE SCALE GENOMIC DNA]</scope>
    <source>
        <strain evidence="14">HD-03</strain>
    </source>
</reference>
<dbReference type="SUPFAM" id="SSF160544">
    <property type="entry name" value="EscU C-terminal domain-like"/>
    <property type="match status" value="1"/>
</dbReference>
<dbReference type="GO" id="GO:0044780">
    <property type="term" value="P:bacterial-type flagellum assembly"/>
    <property type="evidence" value="ECO:0007669"/>
    <property type="project" value="InterPro"/>
</dbReference>
<dbReference type="RefSeq" id="WP_081867023.1">
    <property type="nucleotide sequence ID" value="NZ_CCDH010000002.1"/>
</dbReference>
<comment type="subcellular location">
    <subcellularLocation>
        <location evidence="1">Cell membrane</location>
        <topology evidence="1">Multi-pass membrane protein</topology>
    </subcellularLocation>
</comment>
<evidence type="ECO:0000256" key="4">
    <source>
        <dbReference type="ARBA" id="ARBA00022448"/>
    </source>
</evidence>
<evidence type="ECO:0000256" key="12">
    <source>
        <dbReference type="RuleBase" id="RU364091"/>
    </source>
</evidence>
<keyword evidence="13" id="KW-0969">Cilium</keyword>
<evidence type="ECO:0000256" key="11">
    <source>
        <dbReference type="ARBA" id="ARBA00023225"/>
    </source>
</evidence>
<keyword evidence="14" id="KW-1185">Reference proteome</keyword>
<dbReference type="AlphaFoldDB" id="A0A024P299"/>
<gene>
    <name evidence="12 13" type="primary">flhB</name>
    <name evidence="13" type="ORF">BN983_00391</name>
</gene>
<dbReference type="Gene3D" id="3.40.1690.10">
    <property type="entry name" value="secretion proteins EscU"/>
    <property type="match status" value="1"/>
</dbReference>
<evidence type="ECO:0000256" key="10">
    <source>
        <dbReference type="ARBA" id="ARBA00023136"/>
    </source>
</evidence>
<keyword evidence="9 12" id="KW-1133">Transmembrane helix</keyword>
<dbReference type="Proteomes" id="UP000028868">
    <property type="component" value="Unassembled WGS sequence"/>
</dbReference>
<comment type="function">
    <text evidence="12">Required for formation of the rod structure in the basal body of the flagellar apparatus. Together with FliI and FliH, may constitute the export apparatus of flagellin.</text>
</comment>
<feature type="transmembrane region" description="Helical" evidence="12">
    <location>
        <begin position="99"/>
        <end position="124"/>
    </location>
</feature>
<dbReference type="GO" id="GO:0009306">
    <property type="term" value="P:protein secretion"/>
    <property type="evidence" value="ECO:0007669"/>
    <property type="project" value="InterPro"/>
</dbReference>
<reference evidence="13 14" key="2">
    <citation type="submission" date="2014-05" db="EMBL/GenBank/DDBJ databases">
        <title>Draft genome sequence of Halobacillus karajensis HK-03.</title>
        <authorList>
            <person name="Khelaifia S."/>
            <person name="Croce O."/>
            <person name="Lagier J.C."/>
            <person name="Raoult D."/>
        </authorList>
    </citation>
    <scope>NUCLEOTIDE SEQUENCE [LARGE SCALE GENOMIC DNA]</scope>
    <source>
        <strain evidence="13 14">HD-03</strain>
    </source>
</reference>
<evidence type="ECO:0000256" key="5">
    <source>
        <dbReference type="ARBA" id="ARBA00022475"/>
    </source>
</evidence>
<evidence type="ECO:0000256" key="8">
    <source>
        <dbReference type="ARBA" id="ARBA00022927"/>
    </source>
</evidence>
<evidence type="ECO:0000256" key="6">
    <source>
        <dbReference type="ARBA" id="ARBA00022692"/>
    </source>
</evidence>
<comment type="caution">
    <text evidence="13">The sequence shown here is derived from an EMBL/GenBank/DDBJ whole genome shotgun (WGS) entry which is preliminary data.</text>
</comment>
<keyword evidence="13" id="KW-0282">Flagellum</keyword>
<dbReference type="InterPro" id="IPR029025">
    <property type="entry name" value="T3SS_substrate_exporter_C"/>
</dbReference>
<keyword evidence="6 12" id="KW-0812">Transmembrane</keyword>